<feature type="transmembrane region" description="Helical" evidence="1">
    <location>
        <begin position="351"/>
        <end position="372"/>
    </location>
</feature>
<comment type="caution">
    <text evidence="2">The sequence shown here is derived from an EMBL/GenBank/DDBJ whole genome shotgun (WGS) entry which is preliminary data.</text>
</comment>
<keyword evidence="1" id="KW-1133">Transmembrane helix</keyword>
<feature type="transmembrane region" description="Helical" evidence="1">
    <location>
        <begin position="323"/>
        <end position="345"/>
    </location>
</feature>
<dbReference type="OrthoDB" id="9787346at2"/>
<feature type="transmembrane region" description="Helical" evidence="1">
    <location>
        <begin position="218"/>
        <end position="240"/>
    </location>
</feature>
<gene>
    <name evidence="2" type="ORF">PAI11_13660</name>
</gene>
<keyword evidence="3" id="KW-1185">Reference proteome</keyword>
<feature type="transmembrane region" description="Helical" evidence="1">
    <location>
        <begin position="189"/>
        <end position="206"/>
    </location>
</feature>
<dbReference type="RefSeq" id="WP_007572403.1">
    <property type="nucleotide sequence ID" value="NZ_AGUD01000073.1"/>
</dbReference>
<reference evidence="2 3" key="1">
    <citation type="journal article" date="2013" name="Biodegradation">
        <title>Quantitative proteomic analysis of ibuprofen-degrading Patulibacter sp. strain I11.</title>
        <authorList>
            <person name="Almeida B."/>
            <person name="Kjeldal H."/>
            <person name="Lolas I."/>
            <person name="Knudsen A.D."/>
            <person name="Carvalho G."/>
            <person name="Nielsen K.L."/>
            <person name="Barreto Crespo M.T."/>
            <person name="Stensballe A."/>
            <person name="Nielsen J.L."/>
        </authorList>
    </citation>
    <scope>NUCLEOTIDE SEQUENCE [LARGE SCALE GENOMIC DNA]</scope>
    <source>
        <strain evidence="2 3">I11</strain>
    </source>
</reference>
<dbReference type="AlphaFoldDB" id="H0E3J4"/>
<feature type="transmembrane region" description="Helical" evidence="1">
    <location>
        <begin position="384"/>
        <end position="402"/>
    </location>
</feature>
<dbReference type="Proteomes" id="UP000005143">
    <property type="component" value="Unassembled WGS sequence"/>
</dbReference>
<evidence type="ECO:0000313" key="3">
    <source>
        <dbReference type="Proteomes" id="UP000005143"/>
    </source>
</evidence>
<feature type="transmembrane region" description="Helical" evidence="1">
    <location>
        <begin position="252"/>
        <end position="270"/>
    </location>
</feature>
<evidence type="ECO:0000313" key="2">
    <source>
        <dbReference type="EMBL" id="EHN11745.1"/>
    </source>
</evidence>
<sequence>MESSETTPPAVGHGRTGGLPAWVLGLVPLLLIAAALGAFLALDGPGLGDRVGPPVEELAVERTVLRPGEIELTVRNDGPDEVRIAQAQVNDAFVQFSGAEQPIGRLGLATVKLRQPWVEGEAYEVALMTSTGGTFAHEIPVAVASPASDTSFFGLMALLGIYVGVIPVALGMLWLPWLRRIPAAWMRGLMALTFGLLAFLAIDATLEGFELAGEGSQAFGGGALVLIGALVSFLLLTGVSEHLKARGRRARAAGASGSSLAMLVAIGIGLHNLGEGVAIGSAYSAGALALGAFLVVGFALHNTTEGLAIVAPVAHLRPGLGRLAALGAIAGAPAVLGAWIGAAAFNASVAAFLFGFGAGAIVQVIVQLAPTLRDGEGRTLHPGAVAGLIAGVGLMFATGLLVSV</sequence>
<dbReference type="PATRIC" id="fig|1097667.3.peg.1358"/>
<accession>H0E3J4</accession>
<proteinExistence type="predicted"/>
<evidence type="ECO:0000256" key="1">
    <source>
        <dbReference type="SAM" id="Phobius"/>
    </source>
</evidence>
<keyword evidence="1" id="KW-0812">Transmembrane</keyword>
<dbReference type="EMBL" id="AGUD01000073">
    <property type="protein sequence ID" value="EHN11745.1"/>
    <property type="molecule type" value="Genomic_DNA"/>
</dbReference>
<feature type="transmembrane region" description="Helical" evidence="1">
    <location>
        <begin position="21"/>
        <end position="42"/>
    </location>
</feature>
<feature type="transmembrane region" description="Helical" evidence="1">
    <location>
        <begin position="152"/>
        <end position="177"/>
    </location>
</feature>
<organism evidence="2 3">
    <name type="scientific">Patulibacter medicamentivorans</name>
    <dbReference type="NCBI Taxonomy" id="1097667"/>
    <lineage>
        <taxon>Bacteria</taxon>
        <taxon>Bacillati</taxon>
        <taxon>Actinomycetota</taxon>
        <taxon>Thermoleophilia</taxon>
        <taxon>Solirubrobacterales</taxon>
        <taxon>Patulibacteraceae</taxon>
        <taxon>Patulibacter</taxon>
    </lineage>
</organism>
<evidence type="ECO:0008006" key="4">
    <source>
        <dbReference type="Google" id="ProtNLM"/>
    </source>
</evidence>
<protein>
    <recommendedName>
        <fullName evidence="4">Metal transporter ZIP family</fullName>
    </recommendedName>
</protein>
<keyword evidence="1" id="KW-0472">Membrane</keyword>
<feature type="transmembrane region" description="Helical" evidence="1">
    <location>
        <begin position="282"/>
        <end position="302"/>
    </location>
</feature>
<name>H0E3J4_9ACTN</name>